<dbReference type="PANTHER" id="PTHR43707:SF1">
    <property type="entry name" value="HISTIDINE--TRNA LIGASE, MITOCHONDRIAL-RELATED"/>
    <property type="match status" value="1"/>
</dbReference>
<dbReference type="InterPro" id="IPR045864">
    <property type="entry name" value="aa-tRNA-synth_II/BPL/LPL"/>
</dbReference>
<dbReference type="Gene3D" id="3.30.930.10">
    <property type="entry name" value="Bira Bifunctional Protein, Domain 2"/>
    <property type="match status" value="1"/>
</dbReference>
<dbReference type="GO" id="GO:0140096">
    <property type="term" value="F:catalytic activity, acting on a protein"/>
    <property type="evidence" value="ECO:0007669"/>
    <property type="project" value="UniProtKB-ARBA"/>
</dbReference>
<evidence type="ECO:0000256" key="1">
    <source>
        <dbReference type="PIRSR" id="PIRSR001549-1"/>
    </source>
</evidence>
<dbReference type="GO" id="GO:0006427">
    <property type="term" value="P:histidyl-tRNA aminoacylation"/>
    <property type="evidence" value="ECO:0007669"/>
    <property type="project" value="TreeGrafter"/>
</dbReference>
<dbReference type="InterPro" id="IPR004516">
    <property type="entry name" value="HisRS/HisZ"/>
</dbReference>
<dbReference type="GO" id="GO:0005737">
    <property type="term" value="C:cytoplasm"/>
    <property type="evidence" value="ECO:0007669"/>
    <property type="project" value="InterPro"/>
</dbReference>
<name>A0A9D1HRI2_9FIRM</name>
<evidence type="ECO:0000259" key="2">
    <source>
        <dbReference type="Pfam" id="PF13393"/>
    </source>
</evidence>
<dbReference type="SUPFAM" id="SSF55681">
    <property type="entry name" value="Class II aaRS and biotin synthetases"/>
    <property type="match status" value="1"/>
</dbReference>
<dbReference type="InterPro" id="IPR041715">
    <property type="entry name" value="HisRS-like_core"/>
</dbReference>
<dbReference type="Proteomes" id="UP000824088">
    <property type="component" value="Unassembled WGS sequence"/>
</dbReference>
<dbReference type="GO" id="GO:0004821">
    <property type="term" value="F:histidine-tRNA ligase activity"/>
    <property type="evidence" value="ECO:0007669"/>
    <property type="project" value="TreeGrafter"/>
</dbReference>
<dbReference type="PIRSF" id="PIRSF001549">
    <property type="entry name" value="His-tRNA_synth"/>
    <property type="match status" value="1"/>
</dbReference>
<protein>
    <submittedName>
        <fullName evidence="3">ATP phosphoribosyltransferase regulatory subunit</fullName>
    </submittedName>
</protein>
<feature type="binding site" evidence="1">
    <location>
        <begin position="69"/>
        <end position="71"/>
    </location>
    <ligand>
        <name>L-histidine</name>
        <dbReference type="ChEBI" id="CHEBI:57595"/>
    </ligand>
</feature>
<evidence type="ECO:0000313" key="4">
    <source>
        <dbReference type="Proteomes" id="UP000824088"/>
    </source>
</evidence>
<feature type="binding site" evidence="1">
    <location>
        <position position="113"/>
    </location>
    <ligand>
        <name>L-histidine</name>
        <dbReference type="ChEBI" id="CHEBI:57595"/>
    </ligand>
</feature>
<feature type="binding site" evidence="1">
    <location>
        <begin position="255"/>
        <end position="256"/>
    </location>
    <ligand>
        <name>L-histidine</name>
        <dbReference type="ChEBI" id="CHEBI:57595"/>
    </ligand>
</feature>
<dbReference type="EMBL" id="DVMN01000061">
    <property type="protein sequence ID" value="HIU21316.1"/>
    <property type="molecule type" value="Genomic_DNA"/>
</dbReference>
<dbReference type="GO" id="GO:0016757">
    <property type="term" value="F:glycosyltransferase activity"/>
    <property type="evidence" value="ECO:0007669"/>
    <property type="project" value="UniProtKB-KW"/>
</dbReference>
<feature type="binding site" evidence="1">
    <location>
        <position position="96"/>
    </location>
    <ligand>
        <name>L-histidine</name>
        <dbReference type="ChEBI" id="CHEBI:57595"/>
    </ligand>
</feature>
<gene>
    <name evidence="3" type="ORF">IAD51_03650</name>
</gene>
<evidence type="ECO:0000313" key="3">
    <source>
        <dbReference type="EMBL" id="HIU21316.1"/>
    </source>
</evidence>
<feature type="domain" description="Class II Histidinyl-tRNA synthetase (HisRS)-like catalytic core" evidence="2">
    <location>
        <begin position="17"/>
        <end position="300"/>
    </location>
</feature>
<dbReference type="AlphaFoldDB" id="A0A9D1HRI2"/>
<keyword evidence="3" id="KW-0808">Transferase</keyword>
<sequence>MLIDTRTLPKDERTYLELGALYERNGYALYKMKKFEEYSLYVDNRNFLGSESVLTFQGFGGKLMALKPDVTLSIVKNARVPEDRPLRLYYRESVYRTERGGTDFKEINQMGLECIGALDGEDVRGICALAAESLSVIDPDFIFSVSHMGYISALLDECGVRDAAAKKKVTDCIRSRNAHDLASAAGEGADTEKIARILRAGTEFSSALEILRAASAGEGTRAAADELAALYESFADAPYRDRIRLDLSIVNDVDYYTGIIFQGYVARVPKMILSGGRYDGLLSRIGRTHNAMGFALNLGELNVYYPRGKEEA</sequence>
<feature type="binding site" evidence="1">
    <location>
        <position position="109"/>
    </location>
    <ligand>
        <name>L-histidine</name>
        <dbReference type="ChEBI" id="CHEBI:57595"/>
    </ligand>
</feature>
<reference evidence="3" key="1">
    <citation type="submission" date="2020-10" db="EMBL/GenBank/DDBJ databases">
        <authorList>
            <person name="Gilroy R."/>
        </authorList>
    </citation>
    <scope>NUCLEOTIDE SEQUENCE</scope>
    <source>
        <strain evidence="3">1063</strain>
    </source>
</reference>
<dbReference type="Pfam" id="PF13393">
    <property type="entry name" value="tRNA-synt_His"/>
    <property type="match status" value="1"/>
</dbReference>
<reference evidence="3" key="2">
    <citation type="journal article" date="2021" name="PeerJ">
        <title>Extensive microbial diversity within the chicken gut microbiome revealed by metagenomics and culture.</title>
        <authorList>
            <person name="Gilroy R."/>
            <person name="Ravi A."/>
            <person name="Getino M."/>
            <person name="Pursley I."/>
            <person name="Horton D.L."/>
            <person name="Alikhan N.F."/>
            <person name="Baker D."/>
            <person name="Gharbi K."/>
            <person name="Hall N."/>
            <person name="Watson M."/>
            <person name="Adriaenssens E.M."/>
            <person name="Foster-Nyarko E."/>
            <person name="Jarju S."/>
            <person name="Secka A."/>
            <person name="Antonio M."/>
            <person name="Oren A."/>
            <person name="Chaudhuri R.R."/>
            <person name="La Ragione R."/>
            <person name="Hildebrand F."/>
            <person name="Pallen M.J."/>
        </authorList>
    </citation>
    <scope>NUCLEOTIDE SEQUENCE</scope>
    <source>
        <strain evidence="3">1063</strain>
    </source>
</reference>
<organism evidence="3 4">
    <name type="scientific">Candidatus Limadaptatus stercorigallinarum</name>
    <dbReference type="NCBI Taxonomy" id="2840845"/>
    <lineage>
        <taxon>Bacteria</taxon>
        <taxon>Bacillati</taxon>
        <taxon>Bacillota</taxon>
        <taxon>Clostridia</taxon>
        <taxon>Eubacteriales</taxon>
        <taxon>Candidatus Limadaptatus</taxon>
    </lineage>
</organism>
<keyword evidence="3" id="KW-0328">Glycosyltransferase</keyword>
<dbReference type="PANTHER" id="PTHR43707">
    <property type="entry name" value="HISTIDYL-TRNA SYNTHETASE"/>
    <property type="match status" value="1"/>
</dbReference>
<comment type="caution">
    <text evidence="3">The sequence shown here is derived from an EMBL/GenBank/DDBJ whole genome shotgun (WGS) entry which is preliminary data.</text>
</comment>
<accession>A0A9D1HRI2</accession>
<proteinExistence type="predicted"/>